<keyword evidence="2" id="KW-1185">Reference proteome</keyword>
<comment type="caution">
    <text evidence="1">The sequence shown here is derived from an EMBL/GenBank/DDBJ whole genome shotgun (WGS) entry which is preliminary data.</text>
</comment>
<evidence type="ECO:0000313" key="1">
    <source>
        <dbReference type="EMBL" id="MVT07828.1"/>
    </source>
</evidence>
<gene>
    <name evidence="1" type="ORF">GO493_06110</name>
</gene>
<dbReference type="AlphaFoldDB" id="A0A7K1U0D6"/>
<accession>A0A7K1U0D6</accession>
<reference evidence="1 2" key="1">
    <citation type="submission" date="2019-12" db="EMBL/GenBank/DDBJ databases">
        <title>Chitinophaga sp. strain ysch24 (GDMCC 1.1355), whole genome shotgun sequence.</title>
        <authorList>
            <person name="Zhang X."/>
        </authorList>
    </citation>
    <scope>NUCLEOTIDE SEQUENCE [LARGE SCALE GENOMIC DNA]</scope>
    <source>
        <strain evidence="2">ysch24</strain>
    </source>
</reference>
<evidence type="ECO:0000313" key="2">
    <source>
        <dbReference type="Proteomes" id="UP000461730"/>
    </source>
</evidence>
<dbReference type="EMBL" id="WRXN01000002">
    <property type="protein sequence ID" value="MVT07828.1"/>
    <property type="molecule type" value="Genomic_DNA"/>
</dbReference>
<organism evidence="1 2">
    <name type="scientific">Chitinophaga tropicalis</name>
    <dbReference type="NCBI Taxonomy" id="2683588"/>
    <lineage>
        <taxon>Bacteria</taxon>
        <taxon>Pseudomonadati</taxon>
        <taxon>Bacteroidota</taxon>
        <taxon>Chitinophagia</taxon>
        <taxon>Chitinophagales</taxon>
        <taxon>Chitinophagaceae</taxon>
        <taxon>Chitinophaga</taxon>
    </lineage>
</organism>
<sequence length="172" mass="18821">MRKKPFAYSLTKNLLLIFLGAVIFAPGCRKSKQSDPCEGVVSEGTPTQVGLILIDGQTGENILLSKNIDTATISIIPEGTGLPPERGVIVKEPRAPMYGSLMFHIADTKKGAFKYTINIPDVDRVTLSYTNIEKESGNKCNPYYITVTDPVIVDHQFTVSQTGSRVLFKVTI</sequence>
<dbReference type="Proteomes" id="UP000461730">
    <property type="component" value="Unassembled WGS sequence"/>
</dbReference>
<name>A0A7K1U0D6_9BACT</name>
<proteinExistence type="predicted"/>
<protein>
    <submittedName>
        <fullName evidence="1">Uncharacterized protein</fullName>
    </submittedName>
</protein>
<dbReference type="RefSeq" id="WP_157305253.1">
    <property type="nucleotide sequence ID" value="NZ_WRXN01000002.1"/>
</dbReference>